<evidence type="ECO:0000256" key="2">
    <source>
        <dbReference type="ARBA" id="ARBA00022679"/>
    </source>
</evidence>
<evidence type="ECO:0000313" key="3">
    <source>
        <dbReference type="EMBL" id="QHT17300.1"/>
    </source>
</evidence>
<dbReference type="PANTHER" id="PTHR11927:SF9">
    <property type="entry name" value="L-FUCOSYLTRANSFERASE"/>
    <property type="match status" value="1"/>
</dbReference>
<sequence length="291" mass="34804">MSNYISCHLMGGLGNQLFQIFATISYGMKYKRKVLFQYSDNLFVGITRPTYWNNFLSNLKGFTTYNNSDGISNDRLMLFPRFNENGFHFQEIPHFDEPQLMLFGYFQSYKYFEEYKNTIFSFLKIATQIENVKLSYNQYFDNSKHTISMHFRIGDYKHIQNFHPLMPYEYYKNALEHIVTIRDKNTLYDVLYFCEKQDNEIVDNIIENLIKIYPQINFIKADDIIDDWKQMLLMSSCQDNIIANSTFSWWGAYFNMNSEKIVCYPDKWFGPATNHNVSDLFPTSWKKILFE</sequence>
<dbReference type="PANTHER" id="PTHR11927">
    <property type="entry name" value="GALACTOSIDE 2-L-FUCOSYLTRANSFERASE"/>
    <property type="match status" value="1"/>
</dbReference>
<dbReference type="CDD" id="cd11301">
    <property type="entry name" value="Fut1_Fut2_like"/>
    <property type="match status" value="1"/>
</dbReference>
<protein>
    <recommendedName>
        <fullName evidence="4">Alpha-1,2-fucosyltransferase</fullName>
    </recommendedName>
</protein>
<accession>A0A6C0DM52</accession>
<dbReference type="AlphaFoldDB" id="A0A6C0DM52"/>
<organism evidence="3">
    <name type="scientific">viral metagenome</name>
    <dbReference type="NCBI Taxonomy" id="1070528"/>
    <lineage>
        <taxon>unclassified sequences</taxon>
        <taxon>metagenomes</taxon>
        <taxon>organismal metagenomes</taxon>
    </lineage>
</organism>
<dbReference type="GO" id="GO:0016020">
    <property type="term" value="C:membrane"/>
    <property type="evidence" value="ECO:0007669"/>
    <property type="project" value="InterPro"/>
</dbReference>
<reference evidence="3" key="1">
    <citation type="journal article" date="2020" name="Nature">
        <title>Giant virus diversity and host interactions through global metagenomics.</title>
        <authorList>
            <person name="Schulz F."/>
            <person name="Roux S."/>
            <person name="Paez-Espino D."/>
            <person name="Jungbluth S."/>
            <person name="Walsh D.A."/>
            <person name="Denef V.J."/>
            <person name="McMahon K.D."/>
            <person name="Konstantinidis K.T."/>
            <person name="Eloe-Fadrosh E.A."/>
            <person name="Kyrpides N.C."/>
            <person name="Woyke T."/>
        </authorList>
    </citation>
    <scope>NUCLEOTIDE SEQUENCE</scope>
    <source>
        <strain evidence="3">GVMAG-M-3300023174-24</strain>
    </source>
</reference>
<evidence type="ECO:0000256" key="1">
    <source>
        <dbReference type="ARBA" id="ARBA00022676"/>
    </source>
</evidence>
<keyword evidence="1" id="KW-0328">Glycosyltransferase</keyword>
<dbReference type="InterPro" id="IPR002516">
    <property type="entry name" value="Glyco_trans_11"/>
</dbReference>
<evidence type="ECO:0008006" key="4">
    <source>
        <dbReference type="Google" id="ProtNLM"/>
    </source>
</evidence>
<dbReference type="EMBL" id="MN739633">
    <property type="protein sequence ID" value="QHT17300.1"/>
    <property type="molecule type" value="Genomic_DNA"/>
</dbReference>
<name>A0A6C0DM52_9ZZZZ</name>
<proteinExistence type="predicted"/>
<dbReference type="Pfam" id="PF01531">
    <property type="entry name" value="Glyco_transf_11"/>
    <property type="match status" value="1"/>
</dbReference>
<dbReference type="GO" id="GO:0008107">
    <property type="term" value="F:galactoside 2-alpha-L-fucosyltransferase activity"/>
    <property type="evidence" value="ECO:0007669"/>
    <property type="project" value="InterPro"/>
</dbReference>
<dbReference type="GO" id="GO:0005975">
    <property type="term" value="P:carbohydrate metabolic process"/>
    <property type="evidence" value="ECO:0007669"/>
    <property type="project" value="InterPro"/>
</dbReference>
<keyword evidence="2" id="KW-0808">Transferase</keyword>